<sequence>MKIIDLEKAPEKDNPHNVLAKGLFDTDQVQVVHLELKPGESLKLHKTPMNVFFYVLEGTGIVVIGDEEETVSKDMLIDSPKAIPHLLRNESDSLFRFLVVKLKE</sequence>
<organism evidence="2 3">
    <name type="scientific">Methanococcoides methylutens</name>
    <dbReference type="NCBI Taxonomy" id="2226"/>
    <lineage>
        <taxon>Archaea</taxon>
        <taxon>Methanobacteriati</taxon>
        <taxon>Methanobacteriota</taxon>
        <taxon>Stenosarchaea group</taxon>
        <taxon>Methanomicrobia</taxon>
        <taxon>Methanosarcinales</taxon>
        <taxon>Methanosarcinaceae</taxon>
        <taxon>Methanococcoides</taxon>
    </lineage>
</organism>
<gene>
    <name evidence="2" type="ORF">LI82_08730</name>
</gene>
<dbReference type="RefSeq" id="WP_048194947.1">
    <property type="nucleotide sequence ID" value="NZ_CAAGSM010000001.1"/>
</dbReference>
<evidence type="ECO:0000313" key="3">
    <source>
        <dbReference type="Proteomes" id="UP000029859"/>
    </source>
</evidence>
<dbReference type="Proteomes" id="UP000029859">
    <property type="component" value="Unassembled WGS sequence"/>
</dbReference>
<protein>
    <submittedName>
        <fullName evidence="2">Cupin</fullName>
    </submittedName>
</protein>
<accession>A0A099T145</accession>
<evidence type="ECO:0000259" key="1">
    <source>
        <dbReference type="Pfam" id="PF07883"/>
    </source>
</evidence>
<dbReference type="InterPro" id="IPR013096">
    <property type="entry name" value="Cupin_2"/>
</dbReference>
<dbReference type="PANTHER" id="PTHR37694:SF1">
    <property type="entry name" value="SLR8022 PROTEIN"/>
    <property type="match status" value="1"/>
</dbReference>
<reference evidence="2 3" key="1">
    <citation type="submission" date="2014-09" db="EMBL/GenBank/DDBJ databases">
        <title>Draft genome sequence of an obligately methylotrophic methanogen, Methanococcoides methylutens, isolated from marine sediment.</title>
        <authorList>
            <person name="Guan Y."/>
            <person name="Ngugi D.K."/>
            <person name="Blom J."/>
            <person name="Ali S."/>
            <person name="Ferry J.G."/>
            <person name="Stingl U."/>
        </authorList>
    </citation>
    <scope>NUCLEOTIDE SEQUENCE [LARGE SCALE GENOMIC DNA]</scope>
    <source>
        <strain evidence="2 3">DSM 2657</strain>
    </source>
</reference>
<dbReference type="OrthoDB" id="114121at2157"/>
<dbReference type="InterPro" id="IPR011051">
    <property type="entry name" value="RmlC_Cupin_sf"/>
</dbReference>
<dbReference type="EMBL" id="JRHO01000014">
    <property type="protein sequence ID" value="KGK97843.1"/>
    <property type="molecule type" value="Genomic_DNA"/>
</dbReference>
<comment type="caution">
    <text evidence="2">The sequence shown here is derived from an EMBL/GenBank/DDBJ whole genome shotgun (WGS) entry which is preliminary data.</text>
</comment>
<dbReference type="CDD" id="cd06984">
    <property type="entry name" value="cupin_Moth_1897"/>
    <property type="match status" value="1"/>
</dbReference>
<dbReference type="PANTHER" id="PTHR37694">
    <property type="entry name" value="SLR8022 PROTEIN"/>
    <property type="match status" value="1"/>
</dbReference>
<keyword evidence="3" id="KW-1185">Reference proteome</keyword>
<dbReference type="Gene3D" id="2.60.120.10">
    <property type="entry name" value="Jelly Rolls"/>
    <property type="match status" value="1"/>
</dbReference>
<dbReference type="InterPro" id="IPR014710">
    <property type="entry name" value="RmlC-like_jellyroll"/>
</dbReference>
<name>A0A099T145_METMT</name>
<dbReference type="AlphaFoldDB" id="A0A099T145"/>
<dbReference type="Pfam" id="PF07883">
    <property type="entry name" value="Cupin_2"/>
    <property type="match status" value="1"/>
</dbReference>
<evidence type="ECO:0000313" key="2">
    <source>
        <dbReference type="EMBL" id="KGK97843.1"/>
    </source>
</evidence>
<proteinExistence type="predicted"/>
<dbReference type="SUPFAM" id="SSF51182">
    <property type="entry name" value="RmlC-like cupins"/>
    <property type="match status" value="1"/>
</dbReference>
<feature type="domain" description="Cupin type-2" evidence="1">
    <location>
        <begin position="33"/>
        <end position="100"/>
    </location>
</feature>